<dbReference type="AlphaFoldDB" id="A0A915K5P3"/>
<proteinExistence type="predicted"/>
<name>A0A915K5P3_ROMCU</name>
<keyword evidence="2" id="KW-0472">Membrane</keyword>
<keyword evidence="3" id="KW-1185">Reference proteome</keyword>
<evidence type="ECO:0000256" key="1">
    <source>
        <dbReference type="SAM" id="MobiDB-lite"/>
    </source>
</evidence>
<keyword evidence="2" id="KW-1133">Transmembrane helix</keyword>
<dbReference type="Proteomes" id="UP000887565">
    <property type="component" value="Unplaced"/>
</dbReference>
<feature type="compositionally biased region" description="Basic and acidic residues" evidence="1">
    <location>
        <begin position="290"/>
        <end position="300"/>
    </location>
</feature>
<feature type="compositionally biased region" description="Polar residues" evidence="1">
    <location>
        <begin position="195"/>
        <end position="204"/>
    </location>
</feature>
<evidence type="ECO:0000313" key="4">
    <source>
        <dbReference type="WBParaSite" id="nRc.2.0.1.t33519-RA"/>
    </source>
</evidence>
<accession>A0A915K5P3</accession>
<feature type="region of interest" description="Disordered" evidence="1">
    <location>
        <begin position="186"/>
        <end position="207"/>
    </location>
</feature>
<reference evidence="4" key="1">
    <citation type="submission" date="2022-11" db="UniProtKB">
        <authorList>
            <consortium name="WormBaseParasite"/>
        </authorList>
    </citation>
    <scope>IDENTIFICATION</scope>
</reference>
<feature type="region of interest" description="Disordered" evidence="1">
    <location>
        <begin position="219"/>
        <end position="256"/>
    </location>
</feature>
<evidence type="ECO:0000256" key="2">
    <source>
        <dbReference type="SAM" id="Phobius"/>
    </source>
</evidence>
<feature type="compositionally biased region" description="Polar residues" evidence="1">
    <location>
        <begin position="236"/>
        <end position="246"/>
    </location>
</feature>
<feature type="region of interest" description="Disordered" evidence="1">
    <location>
        <begin position="269"/>
        <end position="300"/>
    </location>
</feature>
<protein>
    <submittedName>
        <fullName evidence="4">Uncharacterized protein</fullName>
    </submittedName>
</protein>
<organism evidence="3 4">
    <name type="scientific">Romanomermis culicivorax</name>
    <name type="common">Nematode worm</name>
    <dbReference type="NCBI Taxonomy" id="13658"/>
    <lineage>
        <taxon>Eukaryota</taxon>
        <taxon>Metazoa</taxon>
        <taxon>Ecdysozoa</taxon>
        <taxon>Nematoda</taxon>
        <taxon>Enoplea</taxon>
        <taxon>Dorylaimia</taxon>
        <taxon>Mermithida</taxon>
        <taxon>Mermithoidea</taxon>
        <taxon>Mermithidae</taxon>
        <taxon>Romanomermis</taxon>
    </lineage>
</organism>
<dbReference type="WBParaSite" id="nRc.2.0.1.t33519-RA">
    <property type="protein sequence ID" value="nRc.2.0.1.t33519-RA"/>
    <property type="gene ID" value="nRc.2.0.1.g33519"/>
</dbReference>
<feature type="transmembrane region" description="Helical" evidence="2">
    <location>
        <begin position="86"/>
        <end position="108"/>
    </location>
</feature>
<keyword evidence="2" id="KW-0812">Transmembrane</keyword>
<evidence type="ECO:0000313" key="3">
    <source>
        <dbReference type="Proteomes" id="UP000887565"/>
    </source>
</evidence>
<feature type="transmembrane region" description="Helical" evidence="2">
    <location>
        <begin position="57"/>
        <end position="74"/>
    </location>
</feature>
<sequence>MASVAASASLSGRLCVGGRRSLSHGNRNLWNYYSWSRLPPTMAHGGDEVFCRVSRQYVASIAVLLGIITLLLVISAHNGNYRVGSWIYSLLMVISGLSFVVFGPLLLCRFLMHAYYRQIEAAAALPLQAFDTETQVGSSVNLATNGRRPQVYACILITPNEAVIRSTSKSKSTHLPTYEQVLKNSDLYKSKQQDENSPSTSTGLKRNWSDALMNYGDSLPVSSSNNHQNRCRRLSSTKLKPSQSTGDLCDDASQPPPTYKEAVRFAACKKNVPSSLRNDERSARNSAESNNEHEPNLEID</sequence>